<organism evidence="2 3">
    <name type="scientific">Rangifer tarandus platyrhynchus</name>
    <name type="common">Svalbard reindeer</name>
    <dbReference type="NCBI Taxonomy" id="3082113"/>
    <lineage>
        <taxon>Eukaryota</taxon>
        <taxon>Metazoa</taxon>
        <taxon>Chordata</taxon>
        <taxon>Craniata</taxon>
        <taxon>Vertebrata</taxon>
        <taxon>Euteleostomi</taxon>
        <taxon>Mammalia</taxon>
        <taxon>Eutheria</taxon>
        <taxon>Laurasiatheria</taxon>
        <taxon>Artiodactyla</taxon>
        <taxon>Ruminantia</taxon>
        <taxon>Pecora</taxon>
        <taxon>Cervidae</taxon>
        <taxon>Odocoileinae</taxon>
        <taxon>Rangifer</taxon>
    </lineage>
</organism>
<proteinExistence type="predicted"/>
<evidence type="ECO:0000313" key="2">
    <source>
        <dbReference type="EMBL" id="CAI9164629.1"/>
    </source>
</evidence>
<evidence type="ECO:0000313" key="3">
    <source>
        <dbReference type="Proteomes" id="UP001176941"/>
    </source>
</evidence>
<feature type="compositionally biased region" description="Polar residues" evidence="1">
    <location>
        <begin position="1"/>
        <end position="16"/>
    </location>
</feature>
<feature type="compositionally biased region" description="Polar residues" evidence="1">
    <location>
        <begin position="31"/>
        <end position="44"/>
    </location>
</feature>
<protein>
    <submittedName>
        <fullName evidence="2">Uncharacterized protein</fullName>
    </submittedName>
</protein>
<feature type="compositionally biased region" description="Basic residues" evidence="1">
    <location>
        <begin position="127"/>
        <end position="145"/>
    </location>
</feature>
<sequence>MLRKSQNSCGNRSIQPVPSRHFRQEPDTSWPLVSSNHPALSVAQTPPHPPTGPRGTGGRRGTRCVKPSGDAAPGTGRLRQKGGSPARFRTPEPPYPSTSRLRPAAAEASSLTLPTPPTGPTAPAQPARRHRGRGLGSGGRRRRAPARPQECRERGQASLTAAGHQHQEAGLPVQDQRGDGRDSCGASTSCLRRRTGSLTGRRGGPNSGSGGAPPFSLPSRPTSPCQPRRGAGADHRSLGFRCASRAVRSGAGMARPGPRGPPSSPAVGSGFRGPSIFPGRREP</sequence>
<name>A0ABN8YSZ7_RANTA</name>
<feature type="region of interest" description="Disordered" evidence="1">
    <location>
        <begin position="1"/>
        <end position="283"/>
    </location>
</feature>
<keyword evidence="3" id="KW-1185">Reference proteome</keyword>
<feature type="compositionally biased region" description="Low complexity" evidence="1">
    <location>
        <begin position="248"/>
        <end position="257"/>
    </location>
</feature>
<accession>A0ABN8YSZ7</accession>
<feature type="compositionally biased region" description="Gly residues" evidence="1">
    <location>
        <begin position="201"/>
        <end position="211"/>
    </location>
</feature>
<dbReference type="Proteomes" id="UP001176941">
    <property type="component" value="Chromosome 23"/>
</dbReference>
<reference evidence="2" key="1">
    <citation type="submission" date="2023-04" db="EMBL/GenBank/DDBJ databases">
        <authorList>
            <consortium name="ELIXIR-Norway"/>
        </authorList>
    </citation>
    <scope>NUCLEOTIDE SEQUENCE [LARGE SCALE GENOMIC DNA]</scope>
</reference>
<gene>
    <name evidence="2" type="ORF">MRATA1EN1_LOCUS13591</name>
</gene>
<dbReference type="EMBL" id="OX459959">
    <property type="protein sequence ID" value="CAI9164629.1"/>
    <property type="molecule type" value="Genomic_DNA"/>
</dbReference>
<evidence type="ECO:0000256" key="1">
    <source>
        <dbReference type="SAM" id="MobiDB-lite"/>
    </source>
</evidence>